<dbReference type="EMBL" id="SZYD01000012">
    <property type="protein sequence ID" value="KAD4584952.1"/>
    <property type="molecule type" value="Genomic_DNA"/>
</dbReference>
<evidence type="ECO:0000259" key="7">
    <source>
        <dbReference type="SMART" id="SM00499"/>
    </source>
</evidence>
<dbReference type="PRINTS" id="PR00382">
    <property type="entry name" value="LIPIDTRNSFER"/>
</dbReference>
<keyword evidence="9" id="KW-1185">Reference proteome</keyword>
<keyword evidence="4" id="KW-1015">Disulfide bond</keyword>
<dbReference type="InterPro" id="IPR016140">
    <property type="entry name" value="Bifunc_inhib/LTP/seed_store"/>
</dbReference>
<evidence type="ECO:0000256" key="1">
    <source>
        <dbReference type="ARBA" id="ARBA00009748"/>
    </source>
</evidence>
<comment type="similarity">
    <text evidence="1 5">Belongs to the plant LTP family.</text>
</comment>
<evidence type="ECO:0000313" key="8">
    <source>
        <dbReference type="EMBL" id="KAD4584952.1"/>
    </source>
</evidence>
<dbReference type="PROSITE" id="PS00597">
    <property type="entry name" value="PLANT_LTP"/>
    <property type="match status" value="1"/>
</dbReference>
<sequence length="117" mass="12181">MASMMKMKVLCIMAACMVLSAPYAEAVSCGDVANKLTPCLTYLRNGGSVSSACCNGVKGLNSLAKTTADKKTTCTCLKSAYKSYSGIKSDNASGLPRKCGVSIAYKISPSTDCNNIK</sequence>
<comment type="caution">
    <text evidence="8">The sequence shown here is derived from an EMBL/GenBank/DDBJ whole genome shotgun (WGS) entry which is preliminary data.</text>
</comment>
<dbReference type="InterPro" id="IPR000528">
    <property type="entry name" value="Plant_nsLTP"/>
</dbReference>
<dbReference type="SUPFAM" id="SSF47699">
    <property type="entry name" value="Bifunctional inhibitor/lipid-transfer protein/seed storage 2S albumin"/>
    <property type="match status" value="1"/>
</dbReference>
<dbReference type="Gene3D" id="1.10.110.10">
    <property type="entry name" value="Plant lipid-transfer and hydrophobic proteins"/>
    <property type="match status" value="1"/>
</dbReference>
<gene>
    <name evidence="8" type="ORF">E3N88_22553</name>
</gene>
<reference evidence="8 9" key="1">
    <citation type="submission" date="2019-05" db="EMBL/GenBank/DDBJ databases">
        <title>Mikania micrantha, genome provides insights into the molecular mechanism of rapid growth.</title>
        <authorList>
            <person name="Liu B."/>
        </authorList>
    </citation>
    <scope>NUCLEOTIDE SEQUENCE [LARGE SCALE GENOMIC DNA]</scope>
    <source>
        <strain evidence="8">NLD-2019</strain>
        <tissue evidence="8">Leaf</tissue>
    </source>
</reference>
<evidence type="ECO:0000256" key="4">
    <source>
        <dbReference type="ARBA" id="ARBA00023157"/>
    </source>
</evidence>
<dbReference type="GO" id="GO:0008289">
    <property type="term" value="F:lipid binding"/>
    <property type="evidence" value="ECO:0007669"/>
    <property type="project" value="UniProtKB-KW"/>
</dbReference>
<evidence type="ECO:0000256" key="6">
    <source>
        <dbReference type="SAM" id="SignalP"/>
    </source>
</evidence>
<proteinExistence type="inferred from homology"/>
<evidence type="ECO:0000256" key="3">
    <source>
        <dbReference type="ARBA" id="ARBA00023121"/>
    </source>
</evidence>
<dbReference type="OrthoDB" id="1890443at2759"/>
<dbReference type="InterPro" id="IPR036312">
    <property type="entry name" value="Bifun_inhib/LTP/seed_sf"/>
</dbReference>
<evidence type="ECO:0000256" key="5">
    <source>
        <dbReference type="RuleBase" id="RU000628"/>
    </source>
</evidence>
<feature type="domain" description="Bifunctional inhibitor/plant lipid transfer protein/seed storage helical" evidence="7">
    <location>
        <begin position="29"/>
        <end position="113"/>
    </location>
</feature>
<accession>A0A5N6NAQ2</accession>
<keyword evidence="6" id="KW-0732">Signal</keyword>
<comment type="function">
    <text evidence="5">Plant non-specific lipid-transfer proteins transfer phospholipids as well as galactolipids across membranes. May play a role in wax or cutin deposition in the cell walls of expanding epidermal cells and certain secretory tissues.</text>
</comment>
<dbReference type="Proteomes" id="UP000326396">
    <property type="component" value="Linkage Group LG2"/>
</dbReference>
<feature type="chain" id="PRO_5024350106" description="Non-specific lipid-transfer protein" evidence="6">
    <location>
        <begin position="27"/>
        <end position="117"/>
    </location>
</feature>
<dbReference type="GO" id="GO:0006869">
    <property type="term" value="P:lipid transport"/>
    <property type="evidence" value="ECO:0007669"/>
    <property type="project" value="InterPro"/>
</dbReference>
<keyword evidence="2 5" id="KW-0813">Transport</keyword>
<dbReference type="Pfam" id="PF00234">
    <property type="entry name" value="Tryp_alpha_amyl"/>
    <property type="match status" value="1"/>
</dbReference>
<dbReference type="AlphaFoldDB" id="A0A5N6NAQ2"/>
<feature type="signal peptide" evidence="6">
    <location>
        <begin position="1"/>
        <end position="26"/>
    </location>
</feature>
<evidence type="ECO:0000313" key="9">
    <source>
        <dbReference type="Proteomes" id="UP000326396"/>
    </source>
</evidence>
<dbReference type="CDD" id="cd01960">
    <property type="entry name" value="nsLTP1"/>
    <property type="match status" value="1"/>
</dbReference>
<keyword evidence="3 5" id="KW-0446">Lipid-binding</keyword>
<dbReference type="FunFam" id="1.10.110.10:FF:000002">
    <property type="entry name" value="Non-specific lipid-transfer protein"/>
    <property type="match status" value="1"/>
</dbReference>
<organism evidence="8 9">
    <name type="scientific">Mikania micrantha</name>
    <name type="common">bitter vine</name>
    <dbReference type="NCBI Taxonomy" id="192012"/>
    <lineage>
        <taxon>Eukaryota</taxon>
        <taxon>Viridiplantae</taxon>
        <taxon>Streptophyta</taxon>
        <taxon>Embryophyta</taxon>
        <taxon>Tracheophyta</taxon>
        <taxon>Spermatophyta</taxon>
        <taxon>Magnoliopsida</taxon>
        <taxon>eudicotyledons</taxon>
        <taxon>Gunneridae</taxon>
        <taxon>Pentapetalae</taxon>
        <taxon>asterids</taxon>
        <taxon>campanulids</taxon>
        <taxon>Asterales</taxon>
        <taxon>Asteraceae</taxon>
        <taxon>Asteroideae</taxon>
        <taxon>Heliantheae alliance</taxon>
        <taxon>Eupatorieae</taxon>
        <taxon>Mikania</taxon>
    </lineage>
</organism>
<evidence type="ECO:0000256" key="2">
    <source>
        <dbReference type="ARBA" id="ARBA00022448"/>
    </source>
</evidence>
<dbReference type="SMART" id="SM00499">
    <property type="entry name" value="AAI"/>
    <property type="match status" value="1"/>
</dbReference>
<dbReference type="PANTHER" id="PTHR33076">
    <property type="entry name" value="NON-SPECIFIC LIPID-TRANSFER PROTEIN 2-RELATED"/>
    <property type="match status" value="1"/>
</dbReference>
<name>A0A5N6NAQ2_9ASTR</name>
<protein>
    <recommendedName>
        <fullName evidence="5">Non-specific lipid-transfer protein</fullName>
    </recommendedName>
</protein>